<evidence type="ECO:0000313" key="1">
    <source>
        <dbReference type="EMBL" id="PSN64698.1"/>
    </source>
</evidence>
<organism evidence="1 2">
    <name type="scientific">Corynespora cassiicola Philippines</name>
    <dbReference type="NCBI Taxonomy" id="1448308"/>
    <lineage>
        <taxon>Eukaryota</taxon>
        <taxon>Fungi</taxon>
        <taxon>Dikarya</taxon>
        <taxon>Ascomycota</taxon>
        <taxon>Pezizomycotina</taxon>
        <taxon>Dothideomycetes</taxon>
        <taxon>Pleosporomycetidae</taxon>
        <taxon>Pleosporales</taxon>
        <taxon>Corynesporascaceae</taxon>
        <taxon>Corynespora</taxon>
    </lineage>
</organism>
<name>A0A2T2NI24_CORCC</name>
<dbReference type="Proteomes" id="UP000240883">
    <property type="component" value="Unassembled WGS sequence"/>
</dbReference>
<accession>A0A2T2NI24</accession>
<evidence type="ECO:0000313" key="2">
    <source>
        <dbReference type="Proteomes" id="UP000240883"/>
    </source>
</evidence>
<dbReference type="AlphaFoldDB" id="A0A2T2NI24"/>
<sequence length="153" mass="16769">MCRHAARPARTYICTALTRFARPSPHARLDQLARRRGGCGAGRHVCPPSFCRAGLDWIGCDGIRGRGRGECGWETRRGQAKRRCGGVEIGFGIEFGGGCVGIRMWVGDMYLARTHEYVDTRAHVHAAGTWRARVRTVSSAGHLDSGSCDAYHL</sequence>
<reference evidence="1 2" key="1">
    <citation type="journal article" date="2018" name="Front. Microbiol.">
        <title>Genome-Wide Analysis of Corynespora cassiicola Leaf Fall Disease Putative Effectors.</title>
        <authorList>
            <person name="Lopez D."/>
            <person name="Ribeiro S."/>
            <person name="Label P."/>
            <person name="Fumanal B."/>
            <person name="Venisse J.S."/>
            <person name="Kohler A."/>
            <person name="de Oliveira R.R."/>
            <person name="Labutti K."/>
            <person name="Lipzen A."/>
            <person name="Lail K."/>
            <person name="Bauer D."/>
            <person name="Ohm R.A."/>
            <person name="Barry K.W."/>
            <person name="Spatafora J."/>
            <person name="Grigoriev I.V."/>
            <person name="Martin F.M."/>
            <person name="Pujade-Renaud V."/>
        </authorList>
    </citation>
    <scope>NUCLEOTIDE SEQUENCE [LARGE SCALE GENOMIC DNA]</scope>
    <source>
        <strain evidence="1 2">Philippines</strain>
    </source>
</reference>
<protein>
    <submittedName>
        <fullName evidence="1">Uncharacterized protein</fullName>
    </submittedName>
</protein>
<proteinExistence type="predicted"/>
<gene>
    <name evidence="1" type="ORF">BS50DRAFT_79855</name>
</gene>
<dbReference type="EMBL" id="KZ678138">
    <property type="protein sequence ID" value="PSN64698.1"/>
    <property type="molecule type" value="Genomic_DNA"/>
</dbReference>
<keyword evidence="2" id="KW-1185">Reference proteome</keyword>